<evidence type="ECO:0000313" key="1">
    <source>
        <dbReference type="EMBL" id="KAH7682253.1"/>
    </source>
</evidence>
<accession>A0ACB7W444</accession>
<comment type="caution">
    <text evidence="1">The sequence shown here is derived from an EMBL/GenBank/DDBJ whole genome shotgun (WGS) entry which is preliminary data.</text>
</comment>
<name>A0ACB7W444_DIOAL</name>
<organism evidence="1 2">
    <name type="scientific">Dioscorea alata</name>
    <name type="common">Purple yam</name>
    <dbReference type="NCBI Taxonomy" id="55571"/>
    <lineage>
        <taxon>Eukaryota</taxon>
        <taxon>Viridiplantae</taxon>
        <taxon>Streptophyta</taxon>
        <taxon>Embryophyta</taxon>
        <taxon>Tracheophyta</taxon>
        <taxon>Spermatophyta</taxon>
        <taxon>Magnoliopsida</taxon>
        <taxon>Liliopsida</taxon>
        <taxon>Dioscoreales</taxon>
        <taxon>Dioscoreaceae</taxon>
        <taxon>Dioscorea</taxon>
    </lineage>
</organism>
<evidence type="ECO:0000313" key="2">
    <source>
        <dbReference type="Proteomes" id="UP000827976"/>
    </source>
</evidence>
<protein>
    <submittedName>
        <fullName evidence="1">NTF2-like protein</fullName>
    </submittedName>
</protein>
<dbReference type="EMBL" id="CM037015">
    <property type="protein sequence ID" value="KAH7682253.1"/>
    <property type="molecule type" value="Genomic_DNA"/>
</dbReference>
<reference evidence="2" key="1">
    <citation type="journal article" date="2022" name="Nat. Commun.">
        <title>Chromosome evolution and the genetic basis of agronomically important traits in greater yam.</title>
        <authorList>
            <person name="Bredeson J.V."/>
            <person name="Lyons J.B."/>
            <person name="Oniyinde I.O."/>
            <person name="Okereke N.R."/>
            <person name="Kolade O."/>
            <person name="Nnabue I."/>
            <person name="Nwadili C.O."/>
            <person name="Hribova E."/>
            <person name="Parker M."/>
            <person name="Nwogha J."/>
            <person name="Shu S."/>
            <person name="Carlson J."/>
            <person name="Kariba R."/>
            <person name="Muthemba S."/>
            <person name="Knop K."/>
            <person name="Barton G.J."/>
            <person name="Sherwood A.V."/>
            <person name="Lopez-Montes A."/>
            <person name="Asiedu R."/>
            <person name="Jamnadass R."/>
            <person name="Muchugi A."/>
            <person name="Goodstein D."/>
            <person name="Egesi C.N."/>
            <person name="Featherston J."/>
            <person name="Asfaw A."/>
            <person name="Simpson G.G."/>
            <person name="Dolezel J."/>
            <person name="Hendre P.S."/>
            <person name="Van Deynze A."/>
            <person name="Kumar P.L."/>
            <person name="Obidiegwu J.E."/>
            <person name="Bhattacharjee R."/>
            <person name="Rokhsar D.S."/>
        </authorList>
    </citation>
    <scope>NUCLEOTIDE SEQUENCE [LARGE SCALE GENOMIC DNA]</scope>
    <source>
        <strain evidence="2">cv. TDa95/00328</strain>
    </source>
</reference>
<proteinExistence type="predicted"/>
<dbReference type="Proteomes" id="UP000827976">
    <property type="component" value="Chromosome 5"/>
</dbReference>
<keyword evidence="2" id="KW-1185">Reference proteome</keyword>
<sequence>MDPEAVAKQFVDLYYHTFDTNNPSFVSLYHSTRTPPCSPLRTPRSRVPSLPSSPASLSSSPTTPYPPSIGPPPSHRGIDSGFPFSLQRPYL</sequence>
<gene>
    <name evidence="1" type="ORF">IHE45_05G110000</name>
</gene>